<protein>
    <recommendedName>
        <fullName evidence="3">Protein kinase</fullName>
    </recommendedName>
</protein>
<evidence type="ECO:0008006" key="3">
    <source>
        <dbReference type="Google" id="ProtNLM"/>
    </source>
</evidence>
<evidence type="ECO:0000313" key="2">
    <source>
        <dbReference type="Proteomes" id="UP001501183"/>
    </source>
</evidence>
<reference evidence="2" key="1">
    <citation type="journal article" date="2019" name="Int. J. Syst. Evol. Microbiol.">
        <title>The Global Catalogue of Microorganisms (GCM) 10K type strain sequencing project: providing services to taxonomists for standard genome sequencing and annotation.</title>
        <authorList>
            <consortium name="The Broad Institute Genomics Platform"/>
            <consortium name="The Broad Institute Genome Sequencing Center for Infectious Disease"/>
            <person name="Wu L."/>
            <person name="Ma J."/>
        </authorList>
    </citation>
    <scope>NUCLEOTIDE SEQUENCE [LARGE SCALE GENOMIC DNA]</scope>
    <source>
        <strain evidence="2">JCM 32206</strain>
    </source>
</reference>
<proteinExistence type="predicted"/>
<organism evidence="1 2">
    <name type="scientific">Rhodococcus olei</name>
    <dbReference type="NCBI Taxonomy" id="2161675"/>
    <lineage>
        <taxon>Bacteria</taxon>
        <taxon>Bacillati</taxon>
        <taxon>Actinomycetota</taxon>
        <taxon>Actinomycetes</taxon>
        <taxon>Mycobacteriales</taxon>
        <taxon>Nocardiaceae</taxon>
        <taxon>Rhodococcus</taxon>
    </lineage>
</organism>
<dbReference type="EMBL" id="BAABFB010000066">
    <property type="protein sequence ID" value="GAA4487005.1"/>
    <property type="molecule type" value="Genomic_DNA"/>
</dbReference>
<name>A0ABP8PIG4_9NOCA</name>
<dbReference type="Pfam" id="PF20550">
    <property type="entry name" value="DUF6764"/>
    <property type="match status" value="1"/>
</dbReference>
<sequence>MRTASRPRSLTLFRSRAARVGASIATGVAVLGGLAVAGTGVASAARVDCVSPPSANDIHVIGDASCGATATSGGVANAGATDSGTAVSVSDVGAANTFATGFGVALSTSKGPGQAHAYAIGGGIARAATGNGNVTLALAGWGSGATAEPGGVDCMGPLSFAVNFTTGAVCLIR</sequence>
<dbReference type="Proteomes" id="UP001501183">
    <property type="component" value="Unassembled WGS sequence"/>
</dbReference>
<keyword evidence="2" id="KW-1185">Reference proteome</keyword>
<evidence type="ECO:0000313" key="1">
    <source>
        <dbReference type="EMBL" id="GAA4487005.1"/>
    </source>
</evidence>
<accession>A0ABP8PIG4</accession>
<gene>
    <name evidence="1" type="ORF">GCM10023094_44670</name>
</gene>
<comment type="caution">
    <text evidence="1">The sequence shown here is derived from an EMBL/GenBank/DDBJ whole genome shotgun (WGS) entry which is preliminary data.</text>
</comment>
<dbReference type="InterPro" id="IPR046652">
    <property type="entry name" value="DUF6764"/>
</dbReference>